<comment type="caution">
    <text evidence="3">The sequence shown here is derived from an EMBL/GenBank/DDBJ whole genome shotgun (WGS) entry which is preliminary data.</text>
</comment>
<evidence type="ECO:0000256" key="2">
    <source>
        <dbReference type="SAM" id="SignalP"/>
    </source>
</evidence>
<feature type="chain" id="PRO_5019419720" evidence="2">
    <location>
        <begin position="21"/>
        <end position="185"/>
    </location>
</feature>
<feature type="signal peptide" evidence="2">
    <location>
        <begin position="1"/>
        <end position="20"/>
    </location>
</feature>
<reference evidence="3 4" key="1">
    <citation type="submission" date="2018-08" db="EMBL/GenBank/DDBJ databases">
        <title>Draft genome of the lignicolous fungus Coniochaeta pulveracea.</title>
        <authorList>
            <person name="Borstlap C.J."/>
            <person name="De Witt R.N."/>
            <person name="Botha A."/>
            <person name="Volschenk H."/>
        </authorList>
    </citation>
    <scope>NUCLEOTIDE SEQUENCE [LARGE SCALE GENOMIC DNA]</scope>
    <source>
        <strain evidence="3 4">CAB683</strain>
    </source>
</reference>
<protein>
    <submittedName>
        <fullName evidence="3">Uncharacterized protein</fullName>
    </submittedName>
</protein>
<dbReference type="OrthoDB" id="10668976at2759"/>
<accession>A0A420YN96</accession>
<dbReference type="EMBL" id="QVQW01000002">
    <property type="protein sequence ID" value="RKU49311.1"/>
    <property type="molecule type" value="Genomic_DNA"/>
</dbReference>
<keyword evidence="2" id="KW-0732">Signal</keyword>
<sequence>MKNFATILVLLATSASFVATLPTEGNIPRAPGNNLQPLPIYAREPKLHDGKGKGSATANNVTTIANNGTANANNGKKSGKKGSKGKGNKGQGNNNNTTTVNAGKGQGNKNNGTSTNNGNGKGQSNGNAKDVLGQLITDLEAKLGINLGQNNEVTQNGQVAVADLLKLLGARDDSASTVARSTDRD</sequence>
<dbReference type="Proteomes" id="UP000275385">
    <property type="component" value="Unassembled WGS sequence"/>
</dbReference>
<evidence type="ECO:0000313" key="3">
    <source>
        <dbReference type="EMBL" id="RKU49311.1"/>
    </source>
</evidence>
<feature type="compositionally biased region" description="Low complexity" evidence="1">
    <location>
        <begin position="56"/>
        <end position="76"/>
    </location>
</feature>
<feature type="compositionally biased region" description="Basic residues" evidence="1">
    <location>
        <begin position="77"/>
        <end position="87"/>
    </location>
</feature>
<dbReference type="AlphaFoldDB" id="A0A420YN96"/>
<feature type="compositionally biased region" description="Low complexity" evidence="1">
    <location>
        <begin position="91"/>
        <end position="128"/>
    </location>
</feature>
<feature type="region of interest" description="Disordered" evidence="1">
    <location>
        <begin position="44"/>
        <end position="128"/>
    </location>
</feature>
<name>A0A420YN96_9PEZI</name>
<proteinExistence type="predicted"/>
<evidence type="ECO:0000256" key="1">
    <source>
        <dbReference type="SAM" id="MobiDB-lite"/>
    </source>
</evidence>
<organism evidence="3 4">
    <name type="scientific">Coniochaeta pulveracea</name>
    <dbReference type="NCBI Taxonomy" id="177199"/>
    <lineage>
        <taxon>Eukaryota</taxon>
        <taxon>Fungi</taxon>
        <taxon>Dikarya</taxon>
        <taxon>Ascomycota</taxon>
        <taxon>Pezizomycotina</taxon>
        <taxon>Sordariomycetes</taxon>
        <taxon>Sordariomycetidae</taxon>
        <taxon>Coniochaetales</taxon>
        <taxon>Coniochaetaceae</taxon>
        <taxon>Coniochaeta</taxon>
    </lineage>
</organism>
<gene>
    <name evidence="3" type="ORF">DL546_009822</name>
</gene>
<keyword evidence="4" id="KW-1185">Reference proteome</keyword>
<evidence type="ECO:0000313" key="4">
    <source>
        <dbReference type="Proteomes" id="UP000275385"/>
    </source>
</evidence>